<protein>
    <recommendedName>
        <fullName evidence="5">CUB domain-containing protein</fullName>
    </recommendedName>
</protein>
<gene>
    <name evidence="6" type="ORF">B7P43_G12145</name>
</gene>
<sequence>MAAVRGYATVLLLCVFIAEIAVSAAEVAEGSAARTRGQGRTPNGRRRQQAVTDPNGAVSFVQTARRRRPGAPAQHKSLLSDTLRPTTVERDGRFLSLFTIVQFQNQGCAASSGDNGTCLTSAECSDRGGVASGPCANGYGVCCVFLATCGQSTKENCTYFVNQGYPGPYDGTGSCQLTINKAHPDICQFRLDFDQFNIAGPEPVDHMCNSDQFIVAGGNPAPAICGINNGNHMYIDAGVGNTNPVTLNFVTSGPSFPRNWKVKICQIPCNTIYRAEEGCLQYFTGVSGQIKSYNYDPGAGLQLSKQDYSVCIRMERNFCGIQYTACPDTVCVFNARYISVNNRTHAFSLSGNTQGQNAVSSSTGTLGPNSCNTDWIIIPCATNVGRTGLPACIDRICGGTFNTEISTTPTTVISTVKPFRLTVHTNNVEAPSDVGNRGFCLNYVQQPCTNNLDV</sequence>
<feature type="region of interest" description="Disordered" evidence="3">
    <location>
        <begin position="31"/>
        <end position="51"/>
    </location>
</feature>
<dbReference type="OrthoDB" id="2105077at2759"/>
<keyword evidence="4" id="KW-0732">Signal</keyword>
<keyword evidence="7" id="KW-1185">Reference proteome</keyword>
<dbReference type="PROSITE" id="PS01180">
    <property type="entry name" value="CUB"/>
    <property type="match status" value="1"/>
</dbReference>
<evidence type="ECO:0000256" key="3">
    <source>
        <dbReference type="SAM" id="MobiDB-lite"/>
    </source>
</evidence>
<feature type="disulfide bond" evidence="2">
    <location>
        <begin position="208"/>
        <end position="225"/>
    </location>
</feature>
<accession>A0A2J7QPF6</accession>
<organism evidence="6 7">
    <name type="scientific">Cryptotermes secundus</name>
    <dbReference type="NCBI Taxonomy" id="105785"/>
    <lineage>
        <taxon>Eukaryota</taxon>
        <taxon>Metazoa</taxon>
        <taxon>Ecdysozoa</taxon>
        <taxon>Arthropoda</taxon>
        <taxon>Hexapoda</taxon>
        <taxon>Insecta</taxon>
        <taxon>Pterygota</taxon>
        <taxon>Neoptera</taxon>
        <taxon>Polyneoptera</taxon>
        <taxon>Dictyoptera</taxon>
        <taxon>Blattodea</taxon>
        <taxon>Blattoidea</taxon>
        <taxon>Termitoidae</taxon>
        <taxon>Kalotermitidae</taxon>
        <taxon>Cryptotermitinae</taxon>
        <taxon>Cryptotermes</taxon>
    </lineage>
</organism>
<keyword evidence="1 2" id="KW-1015">Disulfide bond</keyword>
<feature type="signal peptide" evidence="4">
    <location>
        <begin position="1"/>
        <end position="24"/>
    </location>
</feature>
<evidence type="ECO:0000313" key="7">
    <source>
        <dbReference type="Proteomes" id="UP000235965"/>
    </source>
</evidence>
<dbReference type="PANTHER" id="PTHR33236:SF6">
    <property type="entry name" value="CUB DOMAIN-CONTAINING PROTEIN"/>
    <property type="match status" value="1"/>
</dbReference>
<dbReference type="InterPro" id="IPR035914">
    <property type="entry name" value="Sperma_CUB_dom_sf"/>
</dbReference>
<comment type="caution">
    <text evidence="6">The sequence shown here is derived from an EMBL/GenBank/DDBJ whole genome shotgun (WGS) entry which is preliminary data.</text>
</comment>
<proteinExistence type="predicted"/>
<evidence type="ECO:0000259" key="5">
    <source>
        <dbReference type="PROSITE" id="PS01180"/>
    </source>
</evidence>
<evidence type="ECO:0000256" key="1">
    <source>
        <dbReference type="ARBA" id="ARBA00023157"/>
    </source>
</evidence>
<dbReference type="STRING" id="105785.A0A2J7QPF6"/>
<evidence type="ECO:0000256" key="4">
    <source>
        <dbReference type="SAM" id="SignalP"/>
    </source>
</evidence>
<dbReference type="InParanoid" id="A0A2J7QPF6"/>
<evidence type="ECO:0000313" key="6">
    <source>
        <dbReference type="EMBL" id="PNF30468.1"/>
    </source>
</evidence>
<evidence type="ECO:0000256" key="2">
    <source>
        <dbReference type="PROSITE-ProRule" id="PRU00059"/>
    </source>
</evidence>
<dbReference type="SUPFAM" id="SSF49854">
    <property type="entry name" value="Spermadhesin, CUB domain"/>
    <property type="match status" value="1"/>
</dbReference>
<name>A0A2J7QPF6_9NEOP</name>
<dbReference type="PANTHER" id="PTHR33236">
    <property type="entry name" value="INTRAFLAGELLAR TRANSPORT PROTEIN 122 FAMILY PROTEIN-RELATED"/>
    <property type="match status" value="1"/>
</dbReference>
<reference evidence="6 7" key="1">
    <citation type="submission" date="2017-12" db="EMBL/GenBank/DDBJ databases">
        <title>Hemimetabolous genomes reveal molecular basis of termite eusociality.</title>
        <authorList>
            <person name="Harrison M.C."/>
            <person name="Jongepier E."/>
            <person name="Robertson H.M."/>
            <person name="Arning N."/>
            <person name="Bitard-Feildel T."/>
            <person name="Chao H."/>
            <person name="Childers C.P."/>
            <person name="Dinh H."/>
            <person name="Doddapaneni H."/>
            <person name="Dugan S."/>
            <person name="Gowin J."/>
            <person name="Greiner C."/>
            <person name="Han Y."/>
            <person name="Hu H."/>
            <person name="Hughes D.S.T."/>
            <person name="Huylmans A.-K."/>
            <person name="Kemena C."/>
            <person name="Kremer L.P.M."/>
            <person name="Lee S.L."/>
            <person name="Lopez-Ezquerra A."/>
            <person name="Mallet L."/>
            <person name="Monroy-Kuhn J.M."/>
            <person name="Moser A."/>
            <person name="Murali S.C."/>
            <person name="Muzny D.M."/>
            <person name="Otani S."/>
            <person name="Piulachs M.-D."/>
            <person name="Poelchau M."/>
            <person name="Qu J."/>
            <person name="Schaub F."/>
            <person name="Wada-Katsumata A."/>
            <person name="Worley K.C."/>
            <person name="Xie Q."/>
            <person name="Ylla G."/>
            <person name="Poulsen M."/>
            <person name="Gibbs R.A."/>
            <person name="Schal C."/>
            <person name="Richards S."/>
            <person name="Belles X."/>
            <person name="Korb J."/>
            <person name="Bornberg-Bauer E."/>
        </authorList>
    </citation>
    <scope>NUCLEOTIDE SEQUENCE [LARGE SCALE GENOMIC DNA]</scope>
    <source>
        <tissue evidence="6">Whole body</tissue>
    </source>
</reference>
<dbReference type="Proteomes" id="UP000235965">
    <property type="component" value="Unassembled WGS sequence"/>
</dbReference>
<dbReference type="Gene3D" id="2.60.120.290">
    <property type="entry name" value="Spermadhesin, CUB domain"/>
    <property type="match status" value="1"/>
</dbReference>
<dbReference type="InterPro" id="IPR058698">
    <property type="entry name" value="CUB_metazoa"/>
</dbReference>
<dbReference type="AlphaFoldDB" id="A0A2J7QPF6"/>
<dbReference type="Pfam" id="PF26080">
    <property type="entry name" value="CUB_animal"/>
    <property type="match status" value="1"/>
</dbReference>
<feature type="domain" description="CUB" evidence="5">
    <location>
        <begin position="149"/>
        <end position="267"/>
    </location>
</feature>
<dbReference type="EMBL" id="NEVH01012091">
    <property type="protein sequence ID" value="PNF30468.1"/>
    <property type="molecule type" value="Genomic_DNA"/>
</dbReference>
<comment type="caution">
    <text evidence="2">Lacks conserved residue(s) required for the propagation of feature annotation.</text>
</comment>
<dbReference type="InterPro" id="IPR000859">
    <property type="entry name" value="CUB_dom"/>
</dbReference>
<feature type="chain" id="PRO_5014360026" description="CUB domain-containing protein" evidence="4">
    <location>
        <begin position="25"/>
        <end position="454"/>
    </location>
</feature>